<dbReference type="AlphaFoldDB" id="A0A972SLC2"/>
<dbReference type="Proteomes" id="UP000655523">
    <property type="component" value="Unassembled WGS sequence"/>
</dbReference>
<evidence type="ECO:0000313" key="2">
    <source>
        <dbReference type="Proteomes" id="UP000655523"/>
    </source>
</evidence>
<protein>
    <recommendedName>
        <fullName evidence="3">Sel1 repeat family protein</fullName>
    </recommendedName>
</protein>
<dbReference type="EMBL" id="WOEZ01000132">
    <property type="protein sequence ID" value="NPT57655.1"/>
    <property type="molecule type" value="Genomic_DNA"/>
</dbReference>
<sequence>MWERVAETGDFRAAFNAGLYHDHAAEKRDQPANPAKAARFYRIASAKGHVPASTNLGLLLLCRPELAASLDEGQAFLKLSYDHGDAKAGEAFKFGSSAESVGELVCAPSQVKLDSDTDRASDKLHQRHFVRTLRSLAR</sequence>
<comment type="caution">
    <text evidence="1">The sequence shown here is derived from an EMBL/GenBank/DDBJ whole genome shotgun (WGS) entry which is preliminary data.</text>
</comment>
<evidence type="ECO:0008006" key="3">
    <source>
        <dbReference type="Google" id="ProtNLM"/>
    </source>
</evidence>
<proteinExistence type="predicted"/>
<accession>A0A972SLC2</accession>
<gene>
    <name evidence="1" type="ORF">GNZ13_24585</name>
</gene>
<dbReference type="Gene3D" id="1.25.40.10">
    <property type="entry name" value="Tetratricopeptide repeat domain"/>
    <property type="match status" value="1"/>
</dbReference>
<evidence type="ECO:0000313" key="1">
    <source>
        <dbReference type="EMBL" id="NPT57655.1"/>
    </source>
</evidence>
<reference evidence="1 2" key="1">
    <citation type="submission" date="2019-11" db="EMBL/GenBank/DDBJ databases">
        <title>Metabolism of dissolved organic matter in forest soils.</title>
        <authorList>
            <person name="Cyle K.T."/>
            <person name="Wilhelm R.C."/>
            <person name="Martinez C.E."/>
        </authorList>
    </citation>
    <scope>NUCLEOTIDE SEQUENCE [LARGE SCALE GENOMIC DNA]</scope>
    <source>
        <strain evidence="1 2">5N</strain>
    </source>
</reference>
<name>A0A972SLC2_9BURK</name>
<dbReference type="InterPro" id="IPR011990">
    <property type="entry name" value="TPR-like_helical_dom_sf"/>
</dbReference>
<keyword evidence="2" id="KW-1185">Reference proteome</keyword>
<organism evidence="1 2">
    <name type="scientific">Paraburkholderia elongata</name>
    <dbReference type="NCBI Taxonomy" id="2675747"/>
    <lineage>
        <taxon>Bacteria</taxon>
        <taxon>Pseudomonadati</taxon>
        <taxon>Pseudomonadota</taxon>
        <taxon>Betaproteobacteria</taxon>
        <taxon>Burkholderiales</taxon>
        <taxon>Burkholderiaceae</taxon>
        <taxon>Paraburkholderia</taxon>
    </lineage>
</organism>
<dbReference type="SUPFAM" id="SSF81901">
    <property type="entry name" value="HCP-like"/>
    <property type="match status" value="1"/>
</dbReference>